<sequence length="266" mass="29302">MSVIGAIGEQAFAGRLLDFLSETCGAEHFAAFLFDQGRPNELLSSSLDGTDTAHRQTNLYLNGQHWRRDPTMIEARKAMSDGGSGLYRMNVQGLPHNELRDLIYGSKQICERVLMVGKTEHATIGLSLLRSHSRGAFSNAELDGLTKAAATLLTLVDRHARFSFPRFDLSISLTSLGEIEEAIAAAQESFPRREAEVCARILYGVATAGIASDLGIGEETVMTYRKRIYQRLAIGSQRELLVWYLRQWSQVRGCLASSASGQPLVH</sequence>
<dbReference type="SUPFAM" id="SSF46894">
    <property type="entry name" value="C-terminal effector domain of the bipartite response regulators"/>
    <property type="match status" value="1"/>
</dbReference>
<dbReference type="Gene3D" id="1.10.10.10">
    <property type="entry name" value="Winged helix-like DNA-binding domain superfamily/Winged helix DNA-binding domain"/>
    <property type="match status" value="1"/>
</dbReference>
<dbReference type="AlphaFoldDB" id="A0AAJ6BL20"/>
<accession>A0AAJ6BL20</accession>
<dbReference type="Pfam" id="PF00196">
    <property type="entry name" value="GerE"/>
    <property type="match status" value="1"/>
</dbReference>
<protein>
    <submittedName>
        <fullName evidence="2">Helix-turn-helix transcriptional regulator</fullName>
    </submittedName>
</protein>
<proteinExistence type="predicted"/>
<reference evidence="2" key="1">
    <citation type="submission" date="2023-03" db="EMBL/GenBank/DDBJ databases">
        <title>Andean soil-derived lignocellulolytic bacterial consortium as a source of novel taxa and putative plastic-active enzymes.</title>
        <authorList>
            <person name="Diaz-Garcia L."/>
            <person name="Chuvochina M."/>
            <person name="Feuerriegel G."/>
            <person name="Bunk B."/>
            <person name="Sproer C."/>
            <person name="Streit W.R."/>
            <person name="Rodriguez L.M."/>
            <person name="Overmann J."/>
            <person name="Jimenez D.J."/>
        </authorList>
    </citation>
    <scope>NUCLEOTIDE SEQUENCE</scope>
    <source>
        <strain evidence="2">MAG 833</strain>
    </source>
</reference>
<dbReference type="Proteomes" id="UP001213664">
    <property type="component" value="Chromosome"/>
</dbReference>
<name>A0AAJ6BL20_9CAUL</name>
<evidence type="ECO:0000259" key="1">
    <source>
        <dbReference type="PROSITE" id="PS50043"/>
    </source>
</evidence>
<dbReference type="PRINTS" id="PR00038">
    <property type="entry name" value="HTHLUXR"/>
</dbReference>
<dbReference type="PROSITE" id="PS00622">
    <property type="entry name" value="HTH_LUXR_1"/>
    <property type="match status" value="1"/>
</dbReference>
<dbReference type="GO" id="GO:0006355">
    <property type="term" value="P:regulation of DNA-templated transcription"/>
    <property type="evidence" value="ECO:0007669"/>
    <property type="project" value="InterPro"/>
</dbReference>
<dbReference type="InterPro" id="IPR000792">
    <property type="entry name" value="Tscrpt_reg_LuxR_C"/>
</dbReference>
<dbReference type="SMART" id="SM00421">
    <property type="entry name" value="HTH_LUXR"/>
    <property type="match status" value="1"/>
</dbReference>
<dbReference type="GO" id="GO:0003677">
    <property type="term" value="F:DNA binding"/>
    <property type="evidence" value="ECO:0007669"/>
    <property type="project" value="InterPro"/>
</dbReference>
<gene>
    <name evidence="2" type="ORF">P0Y50_07715</name>
</gene>
<dbReference type="InterPro" id="IPR036388">
    <property type="entry name" value="WH-like_DNA-bd_sf"/>
</dbReference>
<dbReference type="InterPro" id="IPR016032">
    <property type="entry name" value="Sig_transdc_resp-reg_C-effctor"/>
</dbReference>
<dbReference type="EMBL" id="CP119326">
    <property type="protein sequence ID" value="WEK41480.1"/>
    <property type="molecule type" value="Genomic_DNA"/>
</dbReference>
<evidence type="ECO:0000313" key="2">
    <source>
        <dbReference type="EMBL" id="WEK41480.1"/>
    </source>
</evidence>
<feature type="domain" description="HTH luxR-type" evidence="1">
    <location>
        <begin position="183"/>
        <end position="248"/>
    </location>
</feature>
<evidence type="ECO:0000313" key="3">
    <source>
        <dbReference type="Proteomes" id="UP001213664"/>
    </source>
</evidence>
<organism evidence="2 3">
    <name type="scientific">Candidatus Brevundimonas colombiensis</name>
    <dbReference type="NCBI Taxonomy" id="3121376"/>
    <lineage>
        <taxon>Bacteria</taxon>
        <taxon>Pseudomonadati</taxon>
        <taxon>Pseudomonadota</taxon>
        <taxon>Alphaproteobacteria</taxon>
        <taxon>Caulobacterales</taxon>
        <taxon>Caulobacteraceae</taxon>
        <taxon>Brevundimonas</taxon>
    </lineage>
</organism>
<dbReference type="PROSITE" id="PS50043">
    <property type="entry name" value="HTH_LUXR_2"/>
    <property type="match status" value="1"/>
</dbReference>